<gene>
    <name evidence="5" type="ORF">SAMN04488004_11351</name>
</gene>
<name>A0A1I4GJX6_9RHOB</name>
<dbReference type="Pfam" id="PF07729">
    <property type="entry name" value="FCD"/>
    <property type="match status" value="1"/>
</dbReference>
<evidence type="ECO:0000313" key="5">
    <source>
        <dbReference type="EMBL" id="SFL30328.1"/>
    </source>
</evidence>
<keyword evidence="6" id="KW-1185">Reference proteome</keyword>
<dbReference type="SMART" id="SM00895">
    <property type="entry name" value="FCD"/>
    <property type="match status" value="1"/>
</dbReference>
<evidence type="ECO:0000259" key="4">
    <source>
        <dbReference type="PROSITE" id="PS50949"/>
    </source>
</evidence>
<dbReference type="GO" id="GO:0003700">
    <property type="term" value="F:DNA-binding transcription factor activity"/>
    <property type="evidence" value="ECO:0007669"/>
    <property type="project" value="InterPro"/>
</dbReference>
<dbReference type="Pfam" id="PF00392">
    <property type="entry name" value="GntR"/>
    <property type="match status" value="1"/>
</dbReference>
<evidence type="ECO:0000313" key="6">
    <source>
        <dbReference type="Proteomes" id="UP000199550"/>
    </source>
</evidence>
<sequence>MNGKNYCIQEAVSCIYSEIRKKRVNLSSDTSNLRDAIEDRILTGALRPGARLDEVTLAQDFGVSRTPIRQALFQLAATGLVEQFPRRGAFVVDPGPVRLREMFEVMAELEALCARNAARRATASDAETLQACHDHCVAAAESGDSDTYYYANEAFHEAIRVIGGNDFLHLEINRTQKRLQAYRRLQLRARARVGTSLQEHARILEAIIAGNAAEAADAMRTHVAIQNDQYTDLIATLQRQKADSTL</sequence>
<dbReference type="InterPro" id="IPR036388">
    <property type="entry name" value="WH-like_DNA-bd_sf"/>
</dbReference>
<dbReference type="OrthoDB" id="7620579at2"/>
<evidence type="ECO:0000256" key="3">
    <source>
        <dbReference type="ARBA" id="ARBA00023163"/>
    </source>
</evidence>
<dbReference type="PANTHER" id="PTHR43537">
    <property type="entry name" value="TRANSCRIPTIONAL REGULATOR, GNTR FAMILY"/>
    <property type="match status" value="1"/>
</dbReference>
<dbReference type="Gene3D" id="1.20.120.530">
    <property type="entry name" value="GntR ligand-binding domain-like"/>
    <property type="match status" value="1"/>
</dbReference>
<organism evidence="5 6">
    <name type="scientific">Loktanella salsilacus</name>
    <dbReference type="NCBI Taxonomy" id="195913"/>
    <lineage>
        <taxon>Bacteria</taxon>
        <taxon>Pseudomonadati</taxon>
        <taxon>Pseudomonadota</taxon>
        <taxon>Alphaproteobacteria</taxon>
        <taxon>Rhodobacterales</taxon>
        <taxon>Roseobacteraceae</taxon>
        <taxon>Loktanella</taxon>
    </lineage>
</organism>
<dbReference type="InterPro" id="IPR011711">
    <property type="entry name" value="GntR_C"/>
</dbReference>
<dbReference type="Proteomes" id="UP000199550">
    <property type="component" value="Unassembled WGS sequence"/>
</dbReference>
<dbReference type="STRING" id="195913.SAMN04488004_11351"/>
<dbReference type="PROSITE" id="PS50949">
    <property type="entry name" value="HTH_GNTR"/>
    <property type="match status" value="1"/>
</dbReference>
<feature type="domain" description="HTH gntR-type" evidence="4">
    <location>
        <begin position="27"/>
        <end position="94"/>
    </location>
</feature>
<keyword evidence="3" id="KW-0804">Transcription</keyword>
<protein>
    <submittedName>
        <fullName evidence="5">Transcriptional regulator, GntR family</fullName>
    </submittedName>
</protein>
<accession>A0A1I4GJX6</accession>
<dbReference type="GO" id="GO:0003677">
    <property type="term" value="F:DNA binding"/>
    <property type="evidence" value="ECO:0007669"/>
    <property type="project" value="UniProtKB-KW"/>
</dbReference>
<dbReference type="SUPFAM" id="SSF46785">
    <property type="entry name" value="Winged helix' DNA-binding domain"/>
    <property type="match status" value="1"/>
</dbReference>
<dbReference type="AlphaFoldDB" id="A0A1I4GJX6"/>
<evidence type="ECO:0000256" key="1">
    <source>
        <dbReference type="ARBA" id="ARBA00023015"/>
    </source>
</evidence>
<dbReference type="EMBL" id="FOTF01000013">
    <property type="protein sequence ID" value="SFL30328.1"/>
    <property type="molecule type" value="Genomic_DNA"/>
</dbReference>
<dbReference type="InterPro" id="IPR008920">
    <property type="entry name" value="TF_FadR/GntR_C"/>
</dbReference>
<proteinExistence type="predicted"/>
<dbReference type="SMART" id="SM00345">
    <property type="entry name" value="HTH_GNTR"/>
    <property type="match status" value="1"/>
</dbReference>
<dbReference type="InterPro" id="IPR000524">
    <property type="entry name" value="Tscrpt_reg_HTH_GntR"/>
</dbReference>
<dbReference type="PANTHER" id="PTHR43537:SF49">
    <property type="entry name" value="TRANSCRIPTIONAL REGULATORY PROTEIN"/>
    <property type="match status" value="1"/>
</dbReference>
<reference evidence="5 6" key="1">
    <citation type="submission" date="2016-10" db="EMBL/GenBank/DDBJ databases">
        <authorList>
            <person name="de Groot N.N."/>
        </authorList>
    </citation>
    <scope>NUCLEOTIDE SEQUENCE [LARGE SCALE GENOMIC DNA]</scope>
    <source>
        <strain evidence="5 6">DSM 16199</strain>
    </source>
</reference>
<dbReference type="PRINTS" id="PR00035">
    <property type="entry name" value="HTHGNTR"/>
</dbReference>
<dbReference type="InterPro" id="IPR036390">
    <property type="entry name" value="WH_DNA-bd_sf"/>
</dbReference>
<evidence type="ECO:0000256" key="2">
    <source>
        <dbReference type="ARBA" id="ARBA00023125"/>
    </source>
</evidence>
<keyword evidence="2" id="KW-0238">DNA-binding</keyword>
<dbReference type="CDD" id="cd07377">
    <property type="entry name" value="WHTH_GntR"/>
    <property type="match status" value="1"/>
</dbReference>
<dbReference type="SUPFAM" id="SSF48008">
    <property type="entry name" value="GntR ligand-binding domain-like"/>
    <property type="match status" value="1"/>
</dbReference>
<keyword evidence="1" id="KW-0805">Transcription regulation</keyword>
<dbReference type="Gene3D" id="1.10.10.10">
    <property type="entry name" value="Winged helix-like DNA-binding domain superfamily/Winged helix DNA-binding domain"/>
    <property type="match status" value="1"/>
</dbReference>